<keyword evidence="2" id="KW-1185">Reference proteome</keyword>
<name>A0ACC7LJE8_9FLAO</name>
<keyword evidence="1" id="KW-0648">Protein biosynthesis</keyword>
<dbReference type="Proteomes" id="UP001595191">
    <property type="component" value="Unassembled WGS sequence"/>
</dbReference>
<proteinExistence type="predicted"/>
<reference evidence="1" key="1">
    <citation type="submission" date="2024-09" db="EMBL/GenBank/DDBJ databases">
        <authorList>
            <person name="Liu J."/>
        </authorList>
    </citation>
    <scope>NUCLEOTIDE SEQUENCE</scope>
    <source>
        <strain evidence="1">NBU2967</strain>
    </source>
</reference>
<comment type="caution">
    <text evidence="1">The sequence shown here is derived from an EMBL/GenBank/DDBJ whole genome shotgun (WGS) entry which is preliminary data.</text>
</comment>
<evidence type="ECO:0000313" key="1">
    <source>
        <dbReference type="EMBL" id="MFH6603371.1"/>
    </source>
</evidence>
<evidence type="ECO:0000313" key="2">
    <source>
        <dbReference type="Proteomes" id="UP001595191"/>
    </source>
</evidence>
<organism evidence="1 2">
    <name type="scientific">Meishania litoralis</name>
    <dbReference type="NCBI Taxonomy" id="3434685"/>
    <lineage>
        <taxon>Bacteria</taxon>
        <taxon>Pseudomonadati</taxon>
        <taxon>Bacteroidota</taxon>
        <taxon>Flavobacteriia</taxon>
        <taxon>Flavobacteriales</taxon>
        <taxon>Flavobacteriaceae</taxon>
        <taxon>Meishania</taxon>
    </lineage>
</organism>
<dbReference type="EMBL" id="JBHFPV010000001">
    <property type="protein sequence ID" value="MFH6603371.1"/>
    <property type="molecule type" value="Genomic_DNA"/>
</dbReference>
<accession>A0ACC7LJE8</accession>
<keyword evidence="1" id="KW-0251">Elongation factor</keyword>
<protein>
    <submittedName>
        <fullName evidence="1">Transcription elongation factor GreA</fullName>
    </submittedName>
</protein>
<gene>
    <name evidence="1" type="primary">greA</name>
    <name evidence="1" type="ORF">ACEZ3G_07780</name>
</gene>
<sequence length="158" mass="17295">MGNVSYYTAEGLKKLKDELNHLRDVERPKASQAIAEARDKGDLSENAEYDAAKEAQGLLEMKISKMEEVLANARLIDESQLDTSKVLVLSTVKLKNQNNGMEMKYTLVAESEADLKAGKISVSSPIGKGLLGKKVGEVAEITVPNGTLKFEILEITRE</sequence>